<keyword evidence="1" id="KW-0812">Transmembrane</keyword>
<feature type="transmembrane region" description="Helical" evidence="1">
    <location>
        <begin position="45"/>
        <end position="62"/>
    </location>
</feature>
<organism evidence="2 3">
    <name type="scientific">Daejeonella lutea</name>
    <dbReference type="NCBI Taxonomy" id="572036"/>
    <lineage>
        <taxon>Bacteria</taxon>
        <taxon>Pseudomonadati</taxon>
        <taxon>Bacteroidota</taxon>
        <taxon>Sphingobacteriia</taxon>
        <taxon>Sphingobacteriales</taxon>
        <taxon>Sphingobacteriaceae</taxon>
        <taxon>Daejeonella</taxon>
    </lineage>
</organism>
<protein>
    <submittedName>
        <fullName evidence="2">Uncharacterized protein</fullName>
    </submittedName>
</protein>
<evidence type="ECO:0000313" key="2">
    <source>
        <dbReference type="EMBL" id="SKB63564.1"/>
    </source>
</evidence>
<dbReference type="STRING" id="572036.SAMN05661099_1937"/>
<keyword evidence="1" id="KW-1133">Transmembrane helix</keyword>
<proteinExistence type="predicted"/>
<sequence>MTYHYNITKNRASKGARLLTDRIFLSLLLLTTLVITYYNTSEENLLIALTCIVLFAAGALVLSRRQKIPFVEISNGTMTYFDTVKGELISLPVNDITHISTRFCELNVHTANNVHSLNLDLIRSEKARWEIKEMIREMTRSPQRELRIEVGN</sequence>
<evidence type="ECO:0000313" key="3">
    <source>
        <dbReference type="Proteomes" id="UP000189981"/>
    </source>
</evidence>
<evidence type="ECO:0000256" key="1">
    <source>
        <dbReference type="SAM" id="Phobius"/>
    </source>
</evidence>
<accession>A0A1T5CVX0</accession>
<dbReference type="Proteomes" id="UP000189981">
    <property type="component" value="Unassembled WGS sequence"/>
</dbReference>
<keyword evidence="1" id="KW-0472">Membrane</keyword>
<name>A0A1T5CVX0_9SPHI</name>
<dbReference type="OrthoDB" id="758579at2"/>
<keyword evidence="3" id="KW-1185">Reference proteome</keyword>
<reference evidence="3" key="1">
    <citation type="submission" date="2017-02" db="EMBL/GenBank/DDBJ databases">
        <authorList>
            <person name="Varghese N."/>
            <person name="Submissions S."/>
        </authorList>
    </citation>
    <scope>NUCLEOTIDE SEQUENCE [LARGE SCALE GENOMIC DNA]</scope>
    <source>
        <strain evidence="3">DSM 22385</strain>
    </source>
</reference>
<dbReference type="RefSeq" id="WP_079702485.1">
    <property type="nucleotide sequence ID" value="NZ_FUYR01000002.1"/>
</dbReference>
<dbReference type="EMBL" id="FUYR01000002">
    <property type="protein sequence ID" value="SKB63564.1"/>
    <property type="molecule type" value="Genomic_DNA"/>
</dbReference>
<dbReference type="AlphaFoldDB" id="A0A1T5CVX0"/>
<gene>
    <name evidence="2" type="ORF">SAMN05661099_1937</name>
</gene>
<feature type="transmembrane region" description="Helical" evidence="1">
    <location>
        <begin position="21"/>
        <end position="39"/>
    </location>
</feature>